<gene>
    <name evidence="2" type="ORF">L195_g039494</name>
</gene>
<evidence type="ECO:0000313" key="3">
    <source>
        <dbReference type="Proteomes" id="UP000236291"/>
    </source>
</evidence>
<dbReference type="GO" id="GO:0016301">
    <property type="term" value="F:kinase activity"/>
    <property type="evidence" value="ECO:0007669"/>
    <property type="project" value="UniProtKB-KW"/>
</dbReference>
<feature type="region of interest" description="Disordered" evidence="1">
    <location>
        <begin position="1"/>
        <end position="27"/>
    </location>
</feature>
<dbReference type="AlphaFoldDB" id="A0A2K3LY42"/>
<accession>A0A2K3LY42</accession>
<evidence type="ECO:0000313" key="2">
    <source>
        <dbReference type="EMBL" id="PNX83451.1"/>
    </source>
</evidence>
<protein>
    <submittedName>
        <fullName evidence="2">Receptor-like protein kinase</fullName>
    </submittedName>
</protein>
<sequence length="46" mass="4996">MKAVVQMLEGNGEKLEMPPNPFASASATRTGARHLNLELDVISEIE</sequence>
<organism evidence="2 3">
    <name type="scientific">Trifolium pratense</name>
    <name type="common">Red clover</name>
    <dbReference type="NCBI Taxonomy" id="57577"/>
    <lineage>
        <taxon>Eukaryota</taxon>
        <taxon>Viridiplantae</taxon>
        <taxon>Streptophyta</taxon>
        <taxon>Embryophyta</taxon>
        <taxon>Tracheophyta</taxon>
        <taxon>Spermatophyta</taxon>
        <taxon>Magnoliopsida</taxon>
        <taxon>eudicotyledons</taxon>
        <taxon>Gunneridae</taxon>
        <taxon>Pentapetalae</taxon>
        <taxon>rosids</taxon>
        <taxon>fabids</taxon>
        <taxon>Fabales</taxon>
        <taxon>Fabaceae</taxon>
        <taxon>Papilionoideae</taxon>
        <taxon>50 kb inversion clade</taxon>
        <taxon>NPAAA clade</taxon>
        <taxon>Hologalegina</taxon>
        <taxon>IRL clade</taxon>
        <taxon>Trifolieae</taxon>
        <taxon>Trifolium</taxon>
    </lineage>
</organism>
<keyword evidence="2" id="KW-0675">Receptor</keyword>
<reference evidence="2 3" key="2">
    <citation type="journal article" date="2017" name="Front. Plant Sci.">
        <title>Gene Classification and Mining of Molecular Markers Useful in Red Clover (Trifolium pratense) Breeding.</title>
        <authorList>
            <person name="Istvanek J."/>
            <person name="Dluhosova J."/>
            <person name="Dluhos P."/>
            <person name="Patkova L."/>
            <person name="Nedelnik J."/>
            <person name="Repkova J."/>
        </authorList>
    </citation>
    <scope>NUCLEOTIDE SEQUENCE [LARGE SCALE GENOMIC DNA]</scope>
    <source>
        <strain evidence="3">cv. Tatra</strain>
        <tissue evidence="2">Young leaves</tissue>
    </source>
</reference>
<evidence type="ECO:0000256" key="1">
    <source>
        <dbReference type="SAM" id="MobiDB-lite"/>
    </source>
</evidence>
<comment type="caution">
    <text evidence="2">The sequence shown here is derived from an EMBL/GenBank/DDBJ whole genome shotgun (WGS) entry which is preliminary data.</text>
</comment>
<keyword evidence="2" id="KW-0808">Transferase</keyword>
<reference evidence="2 3" key="1">
    <citation type="journal article" date="2014" name="Am. J. Bot.">
        <title>Genome assembly and annotation for red clover (Trifolium pratense; Fabaceae).</title>
        <authorList>
            <person name="Istvanek J."/>
            <person name="Jaros M."/>
            <person name="Krenek A."/>
            <person name="Repkova J."/>
        </authorList>
    </citation>
    <scope>NUCLEOTIDE SEQUENCE [LARGE SCALE GENOMIC DNA]</scope>
    <source>
        <strain evidence="3">cv. Tatra</strain>
        <tissue evidence="2">Young leaves</tissue>
    </source>
</reference>
<dbReference type="Proteomes" id="UP000236291">
    <property type="component" value="Unassembled WGS sequence"/>
</dbReference>
<keyword evidence="2" id="KW-0418">Kinase</keyword>
<name>A0A2K3LY42_TRIPR</name>
<dbReference type="EMBL" id="ASHM01044143">
    <property type="protein sequence ID" value="PNX83451.1"/>
    <property type="molecule type" value="Genomic_DNA"/>
</dbReference>
<proteinExistence type="predicted"/>